<dbReference type="Pfam" id="PF00703">
    <property type="entry name" value="Glyco_hydro_2"/>
    <property type="match status" value="1"/>
</dbReference>
<feature type="domain" description="Glycosyl hydrolases family 2 sugar binding" evidence="6">
    <location>
        <begin position="2"/>
        <end position="110"/>
    </location>
</feature>
<dbReference type="Gene3D" id="2.60.40.10">
    <property type="entry name" value="Immunoglobulins"/>
    <property type="match status" value="1"/>
</dbReference>
<keyword evidence="8" id="KW-1185">Reference proteome</keyword>
<name>A0ABS6K5Z5_9FIRM</name>
<comment type="caution">
    <text evidence="7">The sequence shown here is derived from an EMBL/GenBank/DDBJ whole genome shotgun (WGS) entry which is preliminary data.</text>
</comment>
<dbReference type="InterPro" id="IPR006102">
    <property type="entry name" value="Ig-like_GH2"/>
</dbReference>
<proteinExistence type="inferred from homology"/>
<keyword evidence="2" id="KW-0378">Hydrolase</keyword>
<reference evidence="7 8" key="1">
    <citation type="submission" date="2021-06" db="EMBL/GenBank/DDBJ databases">
        <title>Description of novel taxa of the family Lachnospiraceae.</title>
        <authorList>
            <person name="Chaplin A.V."/>
            <person name="Sokolova S.R."/>
            <person name="Pikina A.P."/>
            <person name="Korzhanova M."/>
            <person name="Belova V."/>
            <person name="Korostin D."/>
            <person name="Efimov B.A."/>
        </authorList>
    </citation>
    <scope>NUCLEOTIDE SEQUENCE [LARGE SCALE GENOMIC DNA]</scope>
    <source>
        <strain evidence="7 8">ASD4241</strain>
    </source>
</reference>
<dbReference type="PANTHER" id="PTHR42732:SF1">
    <property type="entry name" value="BETA-MANNOSIDASE"/>
    <property type="match status" value="1"/>
</dbReference>
<dbReference type="Pfam" id="PF02836">
    <property type="entry name" value="Glyco_hydro_2_C"/>
    <property type="match status" value="1"/>
</dbReference>
<comment type="similarity">
    <text evidence="1">Belongs to the glycosyl hydrolase 2 family.</text>
</comment>
<dbReference type="Pfam" id="PF02837">
    <property type="entry name" value="Glyco_hydro_2_N"/>
    <property type="match status" value="1"/>
</dbReference>
<keyword evidence="3" id="KW-0326">Glycosidase</keyword>
<accession>A0ABS6K5Z5</accession>
<dbReference type="EMBL" id="JAHQCX010000004">
    <property type="protein sequence ID" value="MBU9725925.1"/>
    <property type="molecule type" value="Genomic_DNA"/>
</dbReference>
<dbReference type="InterPro" id="IPR036156">
    <property type="entry name" value="Beta-gal/glucu_dom_sf"/>
</dbReference>
<dbReference type="Proteomes" id="UP001314681">
    <property type="component" value="Unassembled WGS sequence"/>
</dbReference>
<evidence type="ECO:0000313" key="7">
    <source>
        <dbReference type="EMBL" id="MBU9725925.1"/>
    </source>
</evidence>
<dbReference type="SUPFAM" id="SSF49303">
    <property type="entry name" value="beta-Galactosidase/glucuronidase domain"/>
    <property type="match status" value="1"/>
</dbReference>
<evidence type="ECO:0000259" key="4">
    <source>
        <dbReference type="Pfam" id="PF00703"/>
    </source>
</evidence>
<gene>
    <name evidence="7" type="ORF">KTH90_07845</name>
</gene>
<dbReference type="PANTHER" id="PTHR42732">
    <property type="entry name" value="BETA-GALACTOSIDASE"/>
    <property type="match status" value="1"/>
</dbReference>
<evidence type="ECO:0000256" key="2">
    <source>
        <dbReference type="ARBA" id="ARBA00022801"/>
    </source>
</evidence>
<dbReference type="Gene3D" id="3.20.20.80">
    <property type="entry name" value="Glycosidases"/>
    <property type="match status" value="1"/>
</dbReference>
<dbReference type="Gene3D" id="2.60.120.260">
    <property type="entry name" value="Galactose-binding domain-like"/>
    <property type="match status" value="1"/>
</dbReference>
<dbReference type="SUPFAM" id="SSF49785">
    <property type="entry name" value="Galactose-binding domain-like"/>
    <property type="match status" value="1"/>
</dbReference>
<evidence type="ECO:0000256" key="1">
    <source>
        <dbReference type="ARBA" id="ARBA00007401"/>
    </source>
</evidence>
<evidence type="ECO:0008006" key="9">
    <source>
        <dbReference type="Google" id="ProtNLM"/>
    </source>
</evidence>
<protein>
    <recommendedName>
        <fullName evidence="9">Beta-galactosidase</fullName>
    </recommendedName>
</protein>
<dbReference type="InterPro" id="IPR008979">
    <property type="entry name" value="Galactose-bd-like_sf"/>
</dbReference>
<feature type="domain" description="Glycoside hydrolase family 2 immunoglobulin-like beta-sandwich" evidence="4">
    <location>
        <begin position="208"/>
        <end position="276"/>
    </location>
</feature>
<organism evidence="7 8">
    <name type="scientific">Diplocloster modestus</name>
    <dbReference type="NCBI Taxonomy" id="2850322"/>
    <lineage>
        <taxon>Bacteria</taxon>
        <taxon>Bacillati</taxon>
        <taxon>Bacillota</taxon>
        <taxon>Clostridia</taxon>
        <taxon>Lachnospirales</taxon>
        <taxon>Lachnospiraceae</taxon>
        <taxon>Diplocloster</taxon>
    </lineage>
</organism>
<dbReference type="InterPro" id="IPR051913">
    <property type="entry name" value="GH2_Domain-Containing"/>
</dbReference>
<dbReference type="RefSeq" id="WP_238726600.1">
    <property type="nucleotide sequence ID" value="NZ_JAHQCX010000004.1"/>
</dbReference>
<evidence type="ECO:0000256" key="3">
    <source>
        <dbReference type="ARBA" id="ARBA00023295"/>
    </source>
</evidence>
<feature type="domain" description="Glycoside hydrolase family 2 catalytic" evidence="5">
    <location>
        <begin position="278"/>
        <end position="513"/>
    </location>
</feature>
<dbReference type="SUPFAM" id="SSF51445">
    <property type="entry name" value="(Trans)glycosidases"/>
    <property type="match status" value="1"/>
</dbReference>
<dbReference type="InterPro" id="IPR006104">
    <property type="entry name" value="Glyco_hydro_2_N"/>
</dbReference>
<sequence length="917" mass="106104">MRTIDLNGAWKVEYDTQIQEVQIPCAVETIMENRDFYGPFLFRKSFLLEKINLENRYRLVFEGVSYYCEVFLNKQKIGEHEGIWDSFVIEAGQAVQIGENVLEVRVMKPDFDKNSPYFFRSVLFGFIPDIMLPFGGIWKGVSLEIREYGAFDRLVPVFSMENRAIELEAAFSMENDTIVQGAVFSREICGKEDGAIPLMKDDDTKQEYAEWSVEAVVENPDHSKSVVRMPCRNKMSVPVTDVKPWSPDQPNVYRCTVTLYYNDTACDTRVFTGGFRNIRIEDGEILLNGNPFYMRGALHWGCYTDRMLPAPTYDEVKEELLSLKELGFNTVKHCLYFPPAYYYELCDELGIVTWQELPLWLPFENEFLISRIYHQYPRMLDYFMRYPTVSIVSLGCELDATVPETALNDLYRMVKVREAQMILCDNSGSGECFDGVCGAKSDIYDYHFYSELPRFDALLHEFTAGYRKKKPWLFGEYNDADTFRPVTGTKYEDVWWTNPNEHKNLLRKVHKGFGSDQPVYRQKEILESYGVLGEIGGLEELSRRQMMDTRKYLLEMTRSFPEIKGYNITTIRDVPLTTSGIFDDEGNSKCEAGLMKRINGDVVIALQKDLGRIWKNGGDRFRDTDPFNYYAGSSVKGRLVVSNRSRRELEGFVRVRLENGDDLIWEQEESCRIERDKTAQLSQISIRLPDLKCPMRYTLEAEVSGEGFCYSNSWEVWSYPRVQNNHTVYLLDDSGSFSGIEYFFTVERIKDLRSLSKLSAGDILLTTRQDEELADRLPDGVHRIICVKGDGSIPVQNVPFYREGVKRIFPHPVTDRLKHKGYAALQFFGISTDRAFNKKEMENYAGSYKSLIRRYDARTYAVHDYLVEFQKDNRRILATTLQLDGGQGSQPADFASNPLAVWLLHCMLEYLRERVSK</sequence>
<dbReference type="InterPro" id="IPR013783">
    <property type="entry name" value="Ig-like_fold"/>
</dbReference>
<evidence type="ECO:0000259" key="6">
    <source>
        <dbReference type="Pfam" id="PF02837"/>
    </source>
</evidence>
<dbReference type="InterPro" id="IPR017853">
    <property type="entry name" value="GH"/>
</dbReference>
<dbReference type="InterPro" id="IPR006103">
    <property type="entry name" value="Glyco_hydro_2_cat"/>
</dbReference>
<evidence type="ECO:0000313" key="8">
    <source>
        <dbReference type="Proteomes" id="UP001314681"/>
    </source>
</evidence>
<evidence type="ECO:0000259" key="5">
    <source>
        <dbReference type="Pfam" id="PF02836"/>
    </source>
</evidence>